<dbReference type="PRINTS" id="PR00469">
    <property type="entry name" value="PNDRDTASEII"/>
</dbReference>
<accession>A0A8J3GRA1</accession>
<dbReference type="PRINTS" id="PR00368">
    <property type="entry name" value="FADPNR"/>
</dbReference>
<dbReference type="GO" id="GO:0004497">
    <property type="term" value="F:monooxygenase activity"/>
    <property type="evidence" value="ECO:0007669"/>
    <property type="project" value="UniProtKB-KW"/>
</dbReference>
<evidence type="ECO:0000256" key="1">
    <source>
        <dbReference type="ARBA" id="ARBA00023002"/>
    </source>
</evidence>
<dbReference type="EMBL" id="BNAI01000003">
    <property type="protein sequence ID" value="GHF18251.1"/>
    <property type="molecule type" value="Genomic_DNA"/>
</dbReference>
<comment type="caution">
    <text evidence="2">The sequence shown here is derived from an EMBL/GenBank/DDBJ whole genome shotgun (WGS) entry which is preliminary data.</text>
</comment>
<keyword evidence="3" id="KW-1185">Reference proteome</keyword>
<dbReference type="PANTHER" id="PTHR43539">
    <property type="entry name" value="FLAVIN-BINDING MONOOXYGENASE-LIKE PROTEIN (AFU_ORTHOLOGUE AFUA_4G09220)"/>
    <property type="match status" value="1"/>
</dbReference>
<gene>
    <name evidence="2" type="ORF">GCM10011600_18980</name>
</gene>
<dbReference type="GO" id="GO:0050660">
    <property type="term" value="F:flavin adenine dinucleotide binding"/>
    <property type="evidence" value="ECO:0007669"/>
    <property type="project" value="TreeGrafter"/>
</dbReference>
<dbReference type="Pfam" id="PF13738">
    <property type="entry name" value="Pyr_redox_3"/>
    <property type="match status" value="1"/>
</dbReference>
<protein>
    <submittedName>
        <fullName evidence="2">Monooxygenase</fullName>
    </submittedName>
</protein>
<dbReference type="InterPro" id="IPR036188">
    <property type="entry name" value="FAD/NAD-bd_sf"/>
</dbReference>
<dbReference type="InterPro" id="IPR050982">
    <property type="entry name" value="Auxin_biosynth/cation_transpt"/>
</dbReference>
<dbReference type="GO" id="GO:0005829">
    <property type="term" value="C:cytosol"/>
    <property type="evidence" value="ECO:0007669"/>
    <property type="project" value="TreeGrafter"/>
</dbReference>
<reference evidence="2" key="2">
    <citation type="submission" date="2020-09" db="EMBL/GenBank/DDBJ databases">
        <authorList>
            <person name="Sun Q."/>
            <person name="Zhou Y."/>
        </authorList>
    </citation>
    <scope>NUCLEOTIDE SEQUENCE</scope>
    <source>
        <strain evidence="2">CGMCC 1.16548</strain>
    </source>
</reference>
<reference evidence="2" key="1">
    <citation type="journal article" date="2014" name="Int. J. Syst. Evol. Microbiol.">
        <title>Complete genome sequence of Corynebacterium casei LMG S-19264T (=DSM 44701T), isolated from a smear-ripened cheese.</title>
        <authorList>
            <consortium name="US DOE Joint Genome Institute (JGI-PGF)"/>
            <person name="Walter F."/>
            <person name="Albersmeier A."/>
            <person name="Kalinowski J."/>
            <person name="Ruckert C."/>
        </authorList>
    </citation>
    <scope>NUCLEOTIDE SEQUENCE</scope>
    <source>
        <strain evidence="2">CGMCC 1.16548</strain>
    </source>
</reference>
<dbReference type="RefSeq" id="WP_191283242.1">
    <property type="nucleotide sequence ID" value="NZ_BNAI01000003.1"/>
</dbReference>
<organism evidence="2 3">
    <name type="scientific">Pseudolysinimonas yzui</name>
    <dbReference type="NCBI Taxonomy" id="2708254"/>
    <lineage>
        <taxon>Bacteria</taxon>
        <taxon>Bacillati</taxon>
        <taxon>Actinomycetota</taxon>
        <taxon>Actinomycetes</taxon>
        <taxon>Micrococcales</taxon>
        <taxon>Microbacteriaceae</taxon>
        <taxon>Pseudolysinimonas</taxon>
    </lineage>
</organism>
<evidence type="ECO:0000313" key="2">
    <source>
        <dbReference type="EMBL" id="GHF18251.1"/>
    </source>
</evidence>
<name>A0A8J3GRA1_9MICO</name>
<keyword evidence="2" id="KW-0503">Monooxygenase</keyword>
<dbReference type="AlphaFoldDB" id="A0A8J3GRA1"/>
<dbReference type="PANTHER" id="PTHR43539:SF78">
    <property type="entry name" value="FLAVIN-CONTAINING MONOOXYGENASE"/>
    <property type="match status" value="1"/>
</dbReference>
<dbReference type="SUPFAM" id="SSF51905">
    <property type="entry name" value="FAD/NAD(P)-binding domain"/>
    <property type="match status" value="2"/>
</dbReference>
<proteinExistence type="predicted"/>
<dbReference type="Proteomes" id="UP000617531">
    <property type="component" value="Unassembled WGS sequence"/>
</dbReference>
<dbReference type="Gene3D" id="3.50.50.60">
    <property type="entry name" value="FAD/NAD(P)-binding domain"/>
    <property type="match status" value="1"/>
</dbReference>
<keyword evidence="1" id="KW-0560">Oxidoreductase</keyword>
<evidence type="ECO:0000313" key="3">
    <source>
        <dbReference type="Proteomes" id="UP000617531"/>
    </source>
</evidence>
<sequence>MSALPERVPAVVIGAGPAGLAAAAELQRVGIEAIVLDKADRVGASWAGHYDRLHLHTSRGLSGLPGYRIPRRYGRWVARDGVLAYLAEYADLHALDVRLGVEASAVERGVDEWRVAWRRGDESGAIATDTVVVATGYNHTPKRPDWPGLKTFTGKVVHSSEYKNPGLLAAREALVIGPGNSGAEIAADLADAGVRVSLAMRTPPNVVLRAVAGIPSQALVLSMSPLPVRAQDALSGLLQRLVVGDLRKHGIPKAPRGIATQQLRDDVTPTIDVGLLRALKSGAVKVVAAVERFTTDTVVLTDGTELHPDAVVLATGFQRGLEPLVGDLGVLAASGRPLINADAQLAAHPGLFFVGYSNPLTGNLRQVGLDATKIAKAAASALAKKGHPAVLR</sequence>